<dbReference type="EMBL" id="SSTD01010133">
    <property type="protein sequence ID" value="TYK12411.1"/>
    <property type="molecule type" value="Genomic_DNA"/>
</dbReference>
<gene>
    <name evidence="2" type="ORF">E5676_scaffold302G001980</name>
    <name evidence="1" type="ORF">E6C27_scaffold24G001080</name>
</gene>
<name>A0A5D3CKR8_CUCMM</name>
<evidence type="ECO:0000313" key="3">
    <source>
        <dbReference type="Proteomes" id="UP000321393"/>
    </source>
</evidence>
<dbReference type="EMBL" id="SSTE01008830">
    <property type="protein sequence ID" value="KAA0054374.1"/>
    <property type="molecule type" value="Genomic_DNA"/>
</dbReference>
<dbReference type="Proteomes" id="UP000321393">
    <property type="component" value="Unassembled WGS sequence"/>
</dbReference>
<dbReference type="AlphaFoldDB" id="A0A5D3CKR8"/>
<evidence type="ECO:0000313" key="2">
    <source>
        <dbReference type="EMBL" id="TYK12411.1"/>
    </source>
</evidence>
<comment type="caution">
    <text evidence="2">The sequence shown here is derived from an EMBL/GenBank/DDBJ whole genome shotgun (WGS) entry which is preliminary data.</text>
</comment>
<evidence type="ECO:0000313" key="4">
    <source>
        <dbReference type="Proteomes" id="UP000321947"/>
    </source>
</evidence>
<dbReference type="PANTHER" id="PTHR11439:SF496">
    <property type="entry name" value="RNA-DIRECTED DNA POLYMERASE"/>
    <property type="match status" value="1"/>
</dbReference>
<organism evidence="2 4">
    <name type="scientific">Cucumis melo var. makuwa</name>
    <name type="common">Oriental melon</name>
    <dbReference type="NCBI Taxonomy" id="1194695"/>
    <lineage>
        <taxon>Eukaryota</taxon>
        <taxon>Viridiplantae</taxon>
        <taxon>Streptophyta</taxon>
        <taxon>Embryophyta</taxon>
        <taxon>Tracheophyta</taxon>
        <taxon>Spermatophyta</taxon>
        <taxon>Magnoliopsida</taxon>
        <taxon>eudicotyledons</taxon>
        <taxon>Gunneridae</taxon>
        <taxon>Pentapetalae</taxon>
        <taxon>rosids</taxon>
        <taxon>fabids</taxon>
        <taxon>Cucurbitales</taxon>
        <taxon>Cucurbitaceae</taxon>
        <taxon>Benincaseae</taxon>
        <taxon>Cucumis</taxon>
    </lineage>
</organism>
<protein>
    <submittedName>
        <fullName evidence="2">Gag/pol protein</fullName>
    </submittedName>
</protein>
<proteinExistence type="predicted"/>
<dbReference type="CDD" id="cd09272">
    <property type="entry name" value="RNase_HI_RT_Ty1"/>
    <property type="match status" value="1"/>
</dbReference>
<dbReference type="OrthoDB" id="1721964at2759"/>
<reference evidence="3 4" key="1">
    <citation type="submission" date="2019-08" db="EMBL/GenBank/DDBJ databases">
        <title>Draft genome sequences of two oriental melons (Cucumis melo L. var makuwa).</title>
        <authorList>
            <person name="Kwon S.-Y."/>
        </authorList>
    </citation>
    <scope>NUCLEOTIDE SEQUENCE [LARGE SCALE GENOMIC DNA]</scope>
    <source>
        <strain evidence="4">cv. Chang Bougi</strain>
        <strain evidence="3">cv. SW 3</strain>
        <tissue evidence="2">Leaf</tissue>
    </source>
</reference>
<accession>A0A5D3CKR8</accession>
<evidence type="ECO:0000313" key="1">
    <source>
        <dbReference type="EMBL" id="KAA0054374.1"/>
    </source>
</evidence>
<dbReference type="Proteomes" id="UP000321947">
    <property type="component" value="Unassembled WGS sequence"/>
</dbReference>
<dbReference type="PANTHER" id="PTHR11439">
    <property type="entry name" value="GAG-POL-RELATED RETROTRANSPOSON"/>
    <property type="match status" value="1"/>
</dbReference>
<sequence>MLVCGTKDLILTGYTDSDFQTYKDASKLTSGSIFTLNKGAIVWRSIKKTCIADSIMEAECVVACEAEKEAVWLRKFLTDLEVVLNMHL</sequence>